<protein>
    <submittedName>
        <fullName evidence="1">Uncharacterized protein</fullName>
    </submittedName>
</protein>
<dbReference type="Proteomes" id="UP000427906">
    <property type="component" value="Chromosome"/>
</dbReference>
<dbReference type="RefSeq" id="WP_155316019.1">
    <property type="nucleotide sequence ID" value="NZ_AP021874.1"/>
</dbReference>
<keyword evidence="2" id="KW-1185">Reference proteome</keyword>
<proteinExistence type="predicted"/>
<name>A0A5K7YT30_9BACT</name>
<evidence type="ECO:0000313" key="2">
    <source>
        <dbReference type="Proteomes" id="UP000427906"/>
    </source>
</evidence>
<organism evidence="1 2">
    <name type="scientific">Desulfosarcina alkanivorans</name>
    <dbReference type="NCBI Taxonomy" id="571177"/>
    <lineage>
        <taxon>Bacteria</taxon>
        <taxon>Pseudomonadati</taxon>
        <taxon>Thermodesulfobacteriota</taxon>
        <taxon>Desulfobacteria</taxon>
        <taxon>Desulfobacterales</taxon>
        <taxon>Desulfosarcinaceae</taxon>
        <taxon>Desulfosarcina</taxon>
    </lineage>
</organism>
<reference evidence="1 2" key="1">
    <citation type="submission" date="2019-11" db="EMBL/GenBank/DDBJ databases">
        <title>Comparative genomics of hydrocarbon-degrading Desulfosarcina strains.</title>
        <authorList>
            <person name="Watanabe M."/>
            <person name="Kojima H."/>
            <person name="Fukui M."/>
        </authorList>
    </citation>
    <scope>NUCLEOTIDE SEQUENCE [LARGE SCALE GENOMIC DNA]</scope>
    <source>
        <strain evidence="1 2">PL12</strain>
    </source>
</reference>
<evidence type="ECO:0000313" key="1">
    <source>
        <dbReference type="EMBL" id="BBO67797.1"/>
    </source>
</evidence>
<dbReference type="AlphaFoldDB" id="A0A5K7YT30"/>
<dbReference type="OrthoDB" id="5516437at2"/>
<sequence length="90" mass="10545">MTDSGRRRFLSNYFLHQAGRCLQGFEDGLEEARKKAEFDQFFDSYESSYALTLAYPDDILLETARKHDIETEDRPKKDIVKELFIKKGGF</sequence>
<dbReference type="KEGG" id="dalk:DSCA_17270"/>
<dbReference type="EMBL" id="AP021874">
    <property type="protein sequence ID" value="BBO67797.1"/>
    <property type="molecule type" value="Genomic_DNA"/>
</dbReference>
<accession>A0A5K7YT30</accession>
<gene>
    <name evidence="1" type="ORF">DSCA_17270</name>
</gene>